<dbReference type="Proteomes" id="UP000789920">
    <property type="component" value="Unassembled WGS sequence"/>
</dbReference>
<feature type="non-terminal residue" evidence="1">
    <location>
        <position position="51"/>
    </location>
</feature>
<proteinExistence type="predicted"/>
<dbReference type="EMBL" id="CAJVQC010059154">
    <property type="protein sequence ID" value="CAG8799502.1"/>
    <property type="molecule type" value="Genomic_DNA"/>
</dbReference>
<gene>
    <name evidence="1" type="ORF">RPERSI_LOCUS20739</name>
</gene>
<evidence type="ECO:0000313" key="1">
    <source>
        <dbReference type="EMBL" id="CAG8799502.1"/>
    </source>
</evidence>
<accession>A0ACA9RMQ7</accession>
<keyword evidence="2" id="KW-1185">Reference proteome</keyword>
<protein>
    <submittedName>
        <fullName evidence="1">4614_t:CDS:1</fullName>
    </submittedName>
</protein>
<feature type="non-terminal residue" evidence="1">
    <location>
        <position position="1"/>
    </location>
</feature>
<organism evidence="1 2">
    <name type="scientific">Racocetra persica</name>
    <dbReference type="NCBI Taxonomy" id="160502"/>
    <lineage>
        <taxon>Eukaryota</taxon>
        <taxon>Fungi</taxon>
        <taxon>Fungi incertae sedis</taxon>
        <taxon>Mucoromycota</taxon>
        <taxon>Glomeromycotina</taxon>
        <taxon>Glomeromycetes</taxon>
        <taxon>Diversisporales</taxon>
        <taxon>Gigasporaceae</taxon>
        <taxon>Racocetra</taxon>
    </lineage>
</organism>
<sequence length="51" mass="6037">ISKRRYSTVKYNVTTWESTSAIRPNSTRSMDGLFLRKYSAYLIYVLDAKRE</sequence>
<evidence type="ECO:0000313" key="2">
    <source>
        <dbReference type="Proteomes" id="UP000789920"/>
    </source>
</evidence>
<reference evidence="1" key="1">
    <citation type="submission" date="2021-06" db="EMBL/GenBank/DDBJ databases">
        <authorList>
            <person name="Kallberg Y."/>
            <person name="Tangrot J."/>
            <person name="Rosling A."/>
        </authorList>
    </citation>
    <scope>NUCLEOTIDE SEQUENCE</scope>
    <source>
        <strain evidence="1">MA461A</strain>
    </source>
</reference>
<name>A0ACA9RMQ7_9GLOM</name>
<comment type="caution">
    <text evidence="1">The sequence shown here is derived from an EMBL/GenBank/DDBJ whole genome shotgun (WGS) entry which is preliminary data.</text>
</comment>